<feature type="transmembrane region" description="Helical" evidence="1">
    <location>
        <begin position="12"/>
        <end position="33"/>
    </location>
</feature>
<accession>A0ABX8LVK8</accession>
<dbReference type="EMBL" id="CP020335">
    <property type="protein sequence ID" value="QXF34228.1"/>
    <property type="molecule type" value="Genomic_DNA"/>
</dbReference>
<dbReference type="Proteomes" id="UP000693715">
    <property type="component" value="Chromosome"/>
</dbReference>
<dbReference type="RefSeq" id="WP_217469638.1">
    <property type="nucleotide sequence ID" value="NZ_CP020335.1"/>
</dbReference>
<protein>
    <submittedName>
        <fullName evidence="2">Uncharacterized protein</fullName>
    </submittedName>
</protein>
<evidence type="ECO:0000313" key="3">
    <source>
        <dbReference type="Proteomes" id="UP000693715"/>
    </source>
</evidence>
<reference evidence="2 3" key="1">
    <citation type="submission" date="2017-03" db="EMBL/GenBank/DDBJ databases">
        <title>Genome comparison of Photorhabdus luminescens strain 0813-124 phase variants.</title>
        <authorList>
            <person name="Chien C.-C."/>
            <person name="Chen W.-J."/>
            <person name="Shih M.-C."/>
            <person name="Hsieh F.-C."/>
        </authorList>
    </citation>
    <scope>NUCLEOTIDE SEQUENCE [LARGE SCALE GENOMIC DNA]</scope>
    <source>
        <strain evidence="2 3">0813-124 phase II</strain>
    </source>
</reference>
<feature type="transmembrane region" description="Helical" evidence="1">
    <location>
        <begin position="45"/>
        <end position="63"/>
    </location>
</feature>
<keyword evidence="1" id="KW-0812">Transmembrane</keyword>
<evidence type="ECO:0000256" key="1">
    <source>
        <dbReference type="SAM" id="Phobius"/>
    </source>
</evidence>
<keyword evidence="3" id="KW-1185">Reference proteome</keyword>
<organism evidence="2 3">
    <name type="scientific">Photorhabdus akhurstii</name>
    <dbReference type="NCBI Taxonomy" id="171438"/>
    <lineage>
        <taxon>Bacteria</taxon>
        <taxon>Pseudomonadati</taxon>
        <taxon>Pseudomonadota</taxon>
        <taxon>Gammaproteobacteria</taxon>
        <taxon>Enterobacterales</taxon>
        <taxon>Morganellaceae</taxon>
        <taxon>Photorhabdus</taxon>
    </lineage>
</organism>
<sequence length="74" mass="8344">MKIVSILMKIVMHITQGIIGGVSVFSVIGLVYFTLMSTLENRYQYAIVAGICLALSGFFYYITEKMKEKCILLQ</sequence>
<name>A0ABX8LVK8_9GAMM</name>
<proteinExistence type="predicted"/>
<evidence type="ECO:0000313" key="2">
    <source>
        <dbReference type="EMBL" id="QXF34228.1"/>
    </source>
</evidence>
<gene>
    <name evidence="2" type="ORF">B0X70_14535</name>
</gene>
<keyword evidence="1" id="KW-1133">Transmembrane helix</keyword>
<keyword evidence="1" id="KW-0472">Membrane</keyword>